<evidence type="ECO:0000256" key="1">
    <source>
        <dbReference type="ARBA" id="ARBA00001947"/>
    </source>
</evidence>
<accession>A0A9P4NIG0</accession>
<evidence type="ECO:0000256" key="13">
    <source>
        <dbReference type="ARBA" id="ARBA00023180"/>
    </source>
</evidence>
<feature type="binding site" evidence="15">
    <location>
        <position position="257"/>
    </location>
    <ligand>
        <name>Zn(2+)</name>
        <dbReference type="ChEBI" id="CHEBI:29105"/>
        <label>1</label>
    </ligand>
</feature>
<dbReference type="Gene3D" id="3.40.630.10">
    <property type="entry name" value="Zn peptidases"/>
    <property type="match status" value="1"/>
</dbReference>
<feature type="binding site" evidence="15">
    <location>
        <position position="187"/>
    </location>
    <ligand>
        <name>Zn(2+)</name>
        <dbReference type="ChEBI" id="CHEBI:29105"/>
        <label>2</label>
    </ligand>
</feature>
<evidence type="ECO:0000256" key="2">
    <source>
        <dbReference type="ARBA" id="ARBA00004167"/>
    </source>
</evidence>
<comment type="caution">
    <text evidence="19">The sequence shown here is derived from an EMBL/GenBank/DDBJ whole genome shotgun (WGS) entry which is preliminary data.</text>
</comment>
<evidence type="ECO:0000256" key="9">
    <source>
        <dbReference type="ARBA" id="ARBA00022833"/>
    </source>
</evidence>
<dbReference type="EMBL" id="MU007090">
    <property type="protein sequence ID" value="KAF2422413.1"/>
    <property type="molecule type" value="Genomic_DNA"/>
</dbReference>
<dbReference type="GO" id="GO:0051603">
    <property type="term" value="P:proteolysis involved in protein catabolic process"/>
    <property type="evidence" value="ECO:0007669"/>
    <property type="project" value="TreeGrafter"/>
</dbReference>
<evidence type="ECO:0000256" key="16">
    <source>
        <dbReference type="SAM" id="MobiDB-lite"/>
    </source>
</evidence>
<evidence type="ECO:0000256" key="3">
    <source>
        <dbReference type="ARBA" id="ARBA00006247"/>
    </source>
</evidence>
<evidence type="ECO:0000256" key="17">
    <source>
        <dbReference type="SAM" id="Phobius"/>
    </source>
</evidence>
<dbReference type="InterPro" id="IPR002933">
    <property type="entry name" value="Peptidase_M20"/>
</dbReference>
<comment type="similarity">
    <text evidence="3">Belongs to the peptidase M20A family.</text>
</comment>
<evidence type="ECO:0000256" key="15">
    <source>
        <dbReference type="PIRSR" id="PIRSR037217-2"/>
    </source>
</evidence>
<dbReference type="GO" id="GO:0004181">
    <property type="term" value="F:metallocarboxypeptidase activity"/>
    <property type="evidence" value="ECO:0007669"/>
    <property type="project" value="InterPro"/>
</dbReference>
<evidence type="ECO:0000313" key="20">
    <source>
        <dbReference type="Proteomes" id="UP000800235"/>
    </source>
</evidence>
<gene>
    <name evidence="19" type="ORF">EJ08DRAFT_664779</name>
</gene>
<feature type="binding site" evidence="15">
    <location>
        <position position="569"/>
    </location>
    <ligand>
        <name>Zn(2+)</name>
        <dbReference type="ChEBI" id="CHEBI:29105"/>
        <label>1</label>
    </ligand>
</feature>
<comment type="cofactor">
    <cofactor evidence="1">
        <name>Zn(2+)</name>
        <dbReference type="ChEBI" id="CHEBI:29105"/>
    </cofactor>
</comment>
<proteinExistence type="inferred from homology"/>
<dbReference type="Gene3D" id="3.30.70.360">
    <property type="match status" value="1"/>
</dbReference>
<keyword evidence="6 17" id="KW-0812">Transmembrane</keyword>
<keyword evidence="9 15" id="KW-0862">Zinc</keyword>
<evidence type="ECO:0000256" key="6">
    <source>
        <dbReference type="ARBA" id="ARBA00022692"/>
    </source>
</evidence>
<evidence type="ECO:0000256" key="4">
    <source>
        <dbReference type="ARBA" id="ARBA00022499"/>
    </source>
</evidence>
<evidence type="ECO:0000256" key="8">
    <source>
        <dbReference type="ARBA" id="ARBA00022801"/>
    </source>
</evidence>
<dbReference type="InterPro" id="IPR036264">
    <property type="entry name" value="Bact_exopeptidase_dim_dom"/>
</dbReference>
<evidence type="ECO:0000256" key="11">
    <source>
        <dbReference type="ARBA" id="ARBA00022989"/>
    </source>
</evidence>
<dbReference type="AlphaFoldDB" id="A0A9P4NIG0"/>
<feature type="binding site" evidence="15">
    <location>
        <position position="222"/>
    </location>
    <ligand>
        <name>Zn(2+)</name>
        <dbReference type="ChEBI" id="CHEBI:29105"/>
        <label>1</label>
    </ligand>
</feature>
<dbReference type="Pfam" id="PF01546">
    <property type="entry name" value="Peptidase_M20"/>
    <property type="match status" value="1"/>
</dbReference>
<evidence type="ECO:0000256" key="10">
    <source>
        <dbReference type="ARBA" id="ARBA00022843"/>
    </source>
</evidence>
<dbReference type="CDD" id="cd05674">
    <property type="entry name" value="M20_yscS"/>
    <property type="match status" value="1"/>
</dbReference>
<feature type="active site" evidence="14">
    <location>
        <position position="189"/>
    </location>
</feature>
<dbReference type="PIRSF" id="PIRSF037217">
    <property type="entry name" value="Carboxypeptidase_S"/>
    <property type="match status" value="1"/>
</dbReference>
<keyword evidence="20" id="KW-1185">Reference proteome</keyword>
<dbReference type="OrthoDB" id="3064516at2759"/>
<dbReference type="FunFam" id="3.40.630.10:FF:000098">
    <property type="entry name" value="Gly-Xaa carboxypeptidase"/>
    <property type="match status" value="1"/>
</dbReference>
<sequence>MEDKMRLPTINAAVAEAHKRTLFKRRLLIVLSFLFCYFSFVTILANHPSLEWPDWNDPTGHHGHGKGNRKGQGKGAPKCEQVPPLHPNEKSVELDALEQYLKTDQFRNESIAKLSGAVRIPTQSFDDMGIIGVDKRWDIFYEFAEYLKTTFPLVHLHLDLDIVNTHGLVYTWKGTNESLKPTLLMAHQDVVPVPDSAGKQWTHPPFGGHYDGKFIWGRGASDCKNSLIAILESLELLIKAGFQPKRTVVLSSGFDEEISGREGAGHLAPWLLEKYGKDSFAVVVDEGAGVNTLWGTHFASPGVAEKGYVDVEIIVRAPGGHSSIPPNHNGIGIMSDLITQIESHLHLPHLSENNPYLAVLQCGAEHSSEFPKKLKKLLPKHSSKRRKCSSKKDELAIEASKEALGIKYLMTTSVAVDLINGGVKVNALPERTTAIVNHRINIGETTKVAKDKMANIAKTITQKYNLTLHAFPPNQTEGETPSSITLIAHSTALEPAPVTPTTLTDSHNNTTPYAILSGTTKALYGDAIVMAPGIMTGNTDTRYYWDLSRHIFRYVPGWDPENEGMGRIHTVDERISVKAHADNVKWFALFVWNMDGAVLG</sequence>
<dbReference type="InterPro" id="IPR047177">
    <property type="entry name" value="Pept_M20A"/>
</dbReference>
<keyword evidence="13" id="KW-0325">Glycoprotein</keyword>
<keyword evidence="5" id="KW-0645">Protease</keyword>
<reference evidence="19" key="1">
    <citation type="journal article" date="2020" name="Stud. Mycol.">
        <title>101 Dothideomycetes genomes: a test case for predicting lifestyles and emergence of pathogens.</title>
        <authorList>
            <person name="Haridas S."/>
            <person name="Albert R."/>
            <person name="Binder M."/>
            <person name="Bloem J."/>
            <person name="Labutti K."/>
            <person name="Salamov A."/>
            <person name="Andreopoulos B."/>
            <person name="Baker S."/>
            <person name="Barry K."/>
            <person name="Bills G."/>
            <person name="Bluhm B."/>
            <person name="Cannon C."/>
            <person name="Castanera R."/>
            <person name="Culley D."/>
            <person name="Daum C."/>
            <person name="Ezra D."/>
            <person name="Gonzalez J."/>
            <person name="Henrissat B."/>
            <person name="Kuo A."/>
            <person name="Liang C."/>
            <person name="Lipzen A."/>
            <person name="Lutzoni F."/>
            <person name="Magnuson J."/>
            <person name="Mondo S."/>
            <person name="Nolan M."/>
            <person name="Ohm R."/>
            <person name="Pangilinan J."/>
            <person name="Park H.-J."/>
            <person name="Ramirez L."/>
            <person name="Alfaro M."/>
            <person name="Sun H."/>
            <person name="Tritt A."/>
            <person name="Yoshinaga Y."/>
            <person name="Zwiers L.-H."/>
            <person name="Turgeon B."/>
            <person name="Goodwin S."/>
            <person name="Spatafora J."/>
            <person name="Crous P."/>
            <person name="Grigoriev I."/>
        </authorList>
    </citation>
    <scope>NUCLEOTIDE SEQUENCE</scope>
    <source>
        <strain evidence="19">CBS 130266</strain>
    </source>
</reference>
<keyword evidence="12 17" id="KW-0472">Membrane</keyword>
<name>A0A9P4NIG0_9PEZI</name>
<keyword evidence="11 17" id="KW-1133">Transmembrane helix</keyword>
<keyword evidence="10" id="KW-0832">Ubl conjugation</keyword>
<feature type="transmembrane region" description="Helical" evidence="17">
    <location>
        <begin position="27"/>
        <end position="45"/>
    </location>
</feature>
<dbReference type="SUPFAM" id="SSF55031">
    <property type="entry name" value="Bacterial exopeptidase dimerisation domain"/>
    <property type="match status" value="1"/>
</dbReference>
<protein>
    <submittedName>
        <fullName evidence="19">Carboxypeptidase s</fullName>
    </submittedName>
</protein>
<feature type="binding site" evidence="15">
    <location>
        <position position="285"/>
    </location>
    <ligand>
        <name>Zn(2+)</name>
        <dbReference type="ChEBI" id="CHEBI:29105"/>
        <label>2</label>
    </ligand>
</feature>
<dbReference type="GO" id="GO:0046872">
    <property type="term" value="F:metal ion binding"/>
    <property type="evidence" value="ECO:0007669"/>
    <property type="project" value="UniProtKB-KW"/>
</dbReference>
<evidence type="ECO:0000313" key="19">
    <source>
        <dbReference type="EMBL" id="KAF2422413.1"/>
    </source>
</evidence>
<evidence type="ECO:0000256" key="7">
    <source>
        <dbReference type="ARBA" id="ARBA00022723"/>
    </source>
</evidence>
<dbReference type="InterPro" id="IPR011650">
    <property type="entry name" value="Peptidase_M20_dimer"/>
</dbReference>
<keyword evidence="7 15" id="KW-0479">Metal-binding</keyword>
<evidence type="ECO:0000256" key="12">
    <source>
        <dbReference type="ARBA" id="ARBA00023136"/>
    </source>
</evidence>
<dbReference type="InterPro" id="IPR017141">
    <property type="entry name" value="Pept_M20_carboxypep"/>
</dbReference>
<dbReference type="Gene3D" id="1.10.150.900">
    <property type="match status" value="1"/>
</dbReference>
<dbReference type="Proteomes" id="UP000800235">
    <property type="component" value="Unassembled WGS sequence"/>
</dbReference>
<evidence type="ECO:0000256" key="5">
    <source>
        <dbReference type="ARBA" id="ARBA00022670"/>
    </source>
</evidence>
<feature type="active site" description="Proton acceptor" evidence="14">
    <location>
        <position position="256"/>
    </location>
</feature>
<keyword evidence="4" id="KW-1017">Isopeptide bond</keyword>
<feature type="domain" description="Peptidase M20 dimerisation" evidence="18">
    <location>
        <begin position="303"/>
        <end position="464"/>
    </location>
</feature>
<keyword evidence="19" id="KW-0121">Carboxypeptidase</keyword>
<evidence type="ECO:0000259" key="18">
    <source>
        <dbReference type="Pfam" id="PF07687"/>
    </source>
</evidence>
<evidence type="ECO:0000256" key="14">
    <source>
        <dbReference type="PIRSR" id="PIRSR037217-1"/>
    </source>
</evidence>
<dbReference type="GO" id="GO:0016020">
    <property type="term" value="C:membrane"/>
    <property type="evidence" value="ECO:0007669"/>
    <property type="project" value="UniProtKB-SubCell"/>
</dbReference>
<dbReference type="PANTHER" id="PTHR45962:SF1">
    <property type="entry name" value="N-FATTY-ACYL-AMINO ACID SYNTHASE_HYDROLASE PM20D1"/>
    <property type="match status" value="1"/>
</dbReference>
<comment type="subcellular location">
    <subcellularLocation>
        <location evidence="2">Membrane</location>
        <topology evidence="2">Single-pass membrane protein</topology>
    </subcellularLocation>
</comment>
<keyword evidence="8" id="KW-0378">Hydrolase</keyword>
<feature type="region of interest" description="Disordered" evidence="16">
    <location>
        <begin position="56"/>
        <end position="87"/>
    </location>
</feature>
<dbReference type="PANTHER" id="PTHR45962">
    <property type="entry name" value="N-FATTY-ACYL-AMINO ACID SYNTHASE/HYDROLASE PM20D1"/>
    <property type="match status" value="1"/>
</dbReference>
<feature type="compositionally biased region" description="Basic residues" evidence="16">
    <location>
        <begin position="61"/>
        <end position="72"/>
    </location>
</feature>
<dbReference type="GO" id="GO:0000328">
    <property type="term" value="C:fungal-type vacuole lumen"/>
    <property type="evidence" value="ECO:0007669"/>
    <property type="project" value="TreeGrafter"/>
</dbReference>
<feature type="binding site" evidence="15">
    <location>
        <position position="222"/>
    </location>
    <ligand>
        <name>Zn(2+)</name>
        <dbReference type="ChEBI" id="CHEBI:29105"/>
        <label>2</label>
    </ligand>
</feature>
<dbReference type="Pfam" id="PF07687">
    <property type="entry name" value="M20_dimer"/>
    <property type="match status" value="1"/>
</dbReference>
<organism evidence="19 20">
    <name type="scientific">Tothia fuscella</name>
    <dbReference type="NCBI Taxonomy" id="1048955"/>
    <lineage>
        <taxon>Eukaryota</taxon>
        <taxon>Fungi</taxon>
        <taxon>Dikarya</taxon>
        <taxon>Ascomycota</taxon>
        <taxon>Pezizomycotina</taxon>
        <taxon>Dothideomycetes</taxon>
        <taxon>Pleosporomycetidae</taxon>
        <taxon>Venturiales</taxon>
        <taxon>Cylindrosympodiaceae</taxon>
        <taxon>Tothia</taxon>
    </lineage>
</organism>
<dbReference type="SUPFAM" id="SSF53187">
    <property type="entry name" value="Zn-dependent exopeptidases"/>
    <property type="match status" value="1"/>
</dbReference>